<dbReference type="Proteomes" id="UP001321804">
    <property type="component" value="Chromosome"/>
</dbReference>
<proteinExistence type="predicted"/>
<feature type="transmembrane region" description="Helical" evidence="1">
    <location>
        <begin position="36"/>
        <end position="53"/>
    </location>
</feature>
<gene>
    <name evidence="2" type="ORF">KIMC2_16370</name>
</gene>
<sequence length="62" mass="7519">MIKFLVWIIFIFLFGWQILSDLQLVKVVPFIEANQLIFVALFLLVRSEIWRFGDDYHRKKGF</sequence>
<evidence type="ECO:0000313" key="2">
    <source>
        <dbReference type="EMBL" id="BDR57075.1"/>
    </source>
</evidence>
<dbReference type="EMBL" id="AP026801">
    <property type="protein sequence ID" value="BDR57075.1"/>
    <property type="molecule type" value="Genomic_DNA"/>
</dbReference>
<evidence type="ECO:0000256" key="1">
    <source>
        <dbReference type="SAM" id="Phobius"/>
    </source>
</evidence>
<name>A0AAU9DBD7_9LACO</name>
<dbReference type="AlphaFoldDB" id="A0AAU9DBD7"/>
<keyword evidence="3" id="KW-1185">Reference proteome</keyword>
<keyword evidence="1" id="KW-0472">Membrane</keyword>
<keyword evidence="1" id="KW-0812">Transmembrane</keyword>
<reference evidence="2 3" key="1">
    <citation type="journal article" date="2023" name="Microbiol. Spectr.">
        <title>Symbiosis of Carpenter Bees with Uncharacterized Lactic Acid Bacteria Showing NAD Auxotrophy.</title>
        <authorList>
            <person name="Kawasaki S."/>
            <person name="Ozawa K."/>
            <person name="Mori T."/>
            <person name="Yamamoto A."/>
            <person name="Ito M."/>
            <person name="Ohkuma M."/>
            <person name="Sakamoto M."/>
            <person name="Matsutani M."/>
        </authorList>
    </citation>
    <scope>NUCLEOTIDE SEQUENCE [LARGE SCALE GENOMIC DNA]</scope>
    <source>
        <strain evidence="2 3">KimC2</strain>
    </source>
</reference>
<protein>
    <submittedName>
        <fullName evidence="2">Uncharacterized protein</fullName>
    </submittedName>
</protein>
<evidence type="ECO:0000313" key="3">
    <source>
        <dbReference type="Proteomes" id="UP001321804"/>
    </source>
</evidence>
<organism evidence="2 3">
    <name type="scientific">Xylocopilactobacillus apis</name>
    <dbReference type="NCBI Taxonomy" id="2932183"/>
    <lineage>
        <taxon>Bacteria</taxon>
        <taxon>Bacillati</taxon>
        <taxon>Bacillota</taxon>
        <taxon>Bacilli</taxon>
        <taxon>Lactobacillales</taxon>
        <taxon>Lactobacillaceae</taxon>
        <taxon>Xylocopilactobacillus</taxon>
    </lineage>
</organism>
<accession>A0AAU9DBD7</accession>
<keyword evidence="1" id="KW-1133">Transmembrane helix</keyword>
<dbReference type="KEGG" id="xak:KIMC2_16370"/>